<dbReference type="EMBL" id="ML739034">
    <property type="protein sequence ID" value="KAE8356834.1"/>
    <property type="molecule type" value="Genomic_DNA"/>
</dbReference>
<reference evidence="2" key="1">
    <citation type="submission" date="2019-04" db="EMBL/GenBank/DDBJ databases">
        <title>Friends and foes A comparative genomics studyof 23 Aspergillus species from section Flavi.</title>
        <authorList>
            <consortium name="DOE Joint Genome Institute"/>
            <person name="Kjaerbolling I."/>
            <person name="Vesth T."/>
            <person name="Frisvad J.C."/>
            <person name="Nybo J.L."/>
            <person name="Theobald S."/>
            <person name="Kildgaard S."/>
            <person name="Isbrandt T."/>
            <person name="Kuo A."/>
            <person name="Sato A."/>
            <person name="Lyhne E.K."/>
            <person name="Kogle M.E."/>
            <person name="Wiebenga A."/>
            <person name="Kun R.S."/>
            <person name="Lubbers R.J."/>
            <person name="Makela M.R."/>
            <person name="Barry K."/>
            <person name="Chovatia M."/>
            <person name="Clum A."/>
            <person name="Daum C."/>
            <person name="Haridas S."/>
            <person name="He G."/>
            <person name="LaButti K."/>
            <person name="Lipzen A."/>
            <person name="Mondo S."/>
            <person name="Riley R."/>
            <person name="Salamov A."/>
            <person name="Simmons B.A."/>
            <person name="Magnuson J.K."/>
            <person name="Henrissat B."/>
            <person name="Mortensen U.H."/>
            <person name="Larsen T.O."/>
            <person name="Devries R.P."/>
            <person name="Grigoriev I.V."/>
            <person name="Machida M."/>
            <person name="Baker S.E."/>
            <person name="Andersen M.R."/>
        </authorList>
    </citation>
    <scope>NUCLEOTIDE SEQUENCE [LARGE SCALE GENOMIC DNA]</scope>
    <source>
        <strain evidence="2">CBS 553.77</strain>
    </source>
</reference>
<proteinExistence type="predicted"/>
<sequence length="88" mass="9433">MVKSAIAVPWKGARTIPVLHPLPSRCEVACSAPRRSESCLHAAFILGLITDQLLLGRILTCLCNRDGCCAFIGRGGSFTTCVNGEYPK</sequence>
<accession>A0A5N6ZGM7</accession>
<name>A0A5N6ZGM7_9EURO</name>
<dbReference type="AlphaFoldDB" id="A0A5N6ZGM7"/>
<gene>
    <name evidence="1" type="ORF">BDV28DRAFT_41420</name>
</gene>
<protein>
    <submittedName>
        <fullName evidence="1">Uncharacterized protein</fullName>
    </submittedName>
</protein>
<evidence type="ECO:0000313" key="1">
    <source>
        <dbReference type="EMBL" id="KAE8356834.1"/>
    </source>
</evidence>
<keyword evidence="2" id="KW-1185">Reference proteome</keyword>
<evidence type="ECO:0000313" key="2">
    <source>
        <dbReference type="Proteomes" id="UP000327118"/>
    </source>
</evidence>
<organism evidence="1 2">
    <name type="scientific">Aspergillus coremiiformis</name>
    <dbReference type="NCBI Taxonomy" id="138285"/>
    <lineage>
        <taxon>Eukaryota</taxon>
        <taxon>Fungi</taxon>
        <taxon>Dikarya</taxon>
        <taxon>Ascomycota</taxon>
        <taxon>Pezizomycotina</taxon>
        <taxon>Eurotiomycetes</taxon>
        <taxon>Eurotiomycetidae</taxon>
        <taxon>Eurotiales</taxon>
        <taxon>Aspergillaceae</taxon>
        <taxon>Aspergillus</taxon>
        <taxon>Aspergillus subgen. Circumdati</taxon>
    </lineage>
</organism>
<dbReference type="Proteomes" id="UP000327118">
    <property type="component" value="Unassembled WGS sequence"/>
</dbReference>